<dbReference type="RefSeq" id="WP_036861864.1">
    <property type="nucleotide sequence ID" value="NZ_JRNS01000091.1"/>
</dbReference>
<dbReference type="PANTHER" id="PTHR10846">
    <property type="entry name" value="SODIUM/POTASSIUM/CALCIUM EXCHANGER"/>
    <property type="match status" value="1"/>
</dbReference>
<keyword evidence="4 5" id="KW-0472">Membrane</keyword>
<name>A0A096BA18_9BACT</name>
<protein>
    <submittedName>
        <fullName evidence="7">Sodium:proton exchanger</fullName>
    </submittedName>
</protein>
<feature type="transmembrane region" description="Helical" evidence="5">
    <location>
        <begin position="37"/>
        <end position="62"/>
    </location>
</feature>
<dbReference type="Pfam" id="PF01699">
    <property type="entry name" value="Na_Ca_ex"/>
    <property type="match status" value="2"/>
</dbReference>
<dbReference type="InterPro" id="IPR004837">
    <property type="entry name" value="NaCa_Exmemb"/>
</dbReference>
<keyword evidence="3 5" id="KW-1133">Transmembrane helix</keyword>
<reference evidence="7 8" key="1">
    <citation type="submission" date="2014-07" db="EMBL/GenBank/DDBJ databases">
        <authorList>
            <person name="McCorrison J."/>
            <person name="Sanka R."/>
            <person name="Torralba M."/>
            <person name="Gillis M."/>
            <person name="Haft D.H."/>
            <person name="Methe B."/>
            <person name="Sutton G."/>
            <person name="Nelson K.E."/>
        </authorList>
    </citation>
    <scope>NUCLEOTIDE SEQUENCE [LARGE SCALE GENOMIC DNA]</scope>
    <source>
        <strain evidence="7 8">DNF00666</strain>
    </source>
</reference>
<dbReference type="NCBIfam" id="TIGR00367">
    <property type="entry name" value="calcium/sodium antiporter"/>
    <property type="match status" value="1"/>
</dbReference>
<feature type="transmembrane region" description="Helical" evidence="5">
    <location>
        <begin position="127"/>
        <end position="147"/>
    </location>
</feature>
<dbReference type="Gene3D" id="1.20.1420.30">
    <property type="entry name" value="NCX, central ion-binding region"/>
    <property type="match status" value="1"/>
</dbReference>
<feature type="transmembrane region" description="Helical" evidence="5">
    <location>
        <begin position="103"/>
        <end position="120"/>
    </location>
</feature>
<comment type="caution">
    <text evidence="7">The sequence shown here is derived from an EMBL/GenBank/DDBJ whole genome shotgun (WGS) entry which is preliminary data.</text>
</comment>
<evidence type="ECO:0000256" key="5">
    <source>
        <dbReference type="SAM" id="Phobius"/>
    </source>
</evidence>
<dbReference type="InterPro" id="IPR044880">
    <property type="entry name" value="NCX_ion-bd_dom_sf"/>
</dbReference>
<dbReference type="EMBL" id="JRNS01000091">
    <property type="protein sequence ID" value="KGF55900.1"/>
    <property type="molecule type" value="Genomic_DNA"/>
</dbReference>
<feature type="domain" description="Sodium/calcium exchanger membrane region" evidence="6">
    <location>
        <begin position="171"/>
        <end position="309"/>
    </location>
</feature>
<evidence type="ECO:0000259" key="6">
    <source>
        <dbReference type="Pfam" id="PF01699"/>
    </source>
</evidence>
<keyword evidence="2 5" id="KW-0812">Transmembrane</keyword>
<dbReference type="GO" id="GO:0005262">
    <property type="term" value="F:calcium channel activity"/>
    <property type="evidence" value="ECO:0007669"/>
    <property type="project" value="TreeGrafter"/>
</dbReference>
<dbReference type="InterPro" id="IPR004481">
    <property type="entry name" value="K/Na/Ca-exchanger"/>
</dbReference>
<evidence type="ECO:0000256" key="3">
    <source>
        <dbReference type="ARBA" id="ARBA00022989"/>
    </source>
</evidence>
<accession>A0A096BA18</accession>
<organism evidence="7 8">
    <name type="scientific">Prevotella melaninogenica DNF00666</name>
    <dbReference type="NCBI Taxonomy" id="1401073"/>
    <lineage>
        <taxon>Bacteria</taxon>
        <taxon>Pseudomonadati</taxon>
        <taxon>Bacteroidota</taxon>
        <taxon>Bacteroidia</taxon>
        <taxon>Bacteroidales</taxon>
        <taxon>Prevotellaceae</taxon>
        <taxon>Prevotella</taxon>
    </lineage>
</organism>
<dbReference type="PANTHER" id="PTHR10846:SF8">
    <property type="entry name" value="INNER MEMBRANE PROTEIN YRBG"/>
    <property type="match status" value="1"/>
</dbReference>
<proteinExistence type="predicted"/>
<sequence length="311" mass="32710">MLLNILFIVVGIALVLWGADRLTDGAVAVAEKMKMPQIVIGLTIVAMGTSMPEFCVSFISALKGTSDLAVGNIVGSNIFNALLIVGVSALMAPMTIMETTVRMDIPFALVASALLLIMCLDGDISRLDAGILFVMFLIFMYMTLKGAKKQGAAAEEAIEGEGKKPMATWLSVVWILVGLLCLIGGSNLFVEGATAVATNLGVSEAVIGLTIVAGGTSLPELATSVVSARKGNSGIAIGNALGSNVFNILAILGITGMITPMTLKGITYIDLSMLVISIMLVWLFSFTKYKIERWEGAVLTAVFVGYIYSLL</sequence>
<feature type="transmembrane region" description="Helical" evidence="5">
    <location>
        <begin position="291"/>
        <end position="310"/>
    </location>
</feature>
<comment type="subcellular location">
    <subcellularLocation>
        <location evidence="1">Membrane</location>
        <topology evidence="1">Multi-pass membrane protein</topology>
    </subcellularLocation>
</comment>
<feature type="transmembrane region" description="Helical" evidence="5">
    <location>
        <begin position="167"/>
        <end position="189"/>
    </location>
</feature>
<dbReference type="GO" id="GO:0005886">
    <property type="term" value="C:plasma membrane"/>
    <property type="evidence" value="ECO:0007669"/>
    <property type="project" value="TreeGrafter"/>
</dbReference>
<evidence type="ECO:0000256" key="2">
    <source>
        <dbReference type="ARBA" id="ARBA00022692"/>
    </source>
</evidence>
<dbReference type="GO" id="GO:0008273">
    <property type="term" value="F:calcium, potassium:sodium antiporter activity"/>
    <property type="evidence" value="ECO:0007669"/>
    <property type="project" value="TreeGrafter"/>
</dbReference>
<evidence type="ECO:0000313" key="7">
    <source>
        <dbReference type="EMBL" id="KGF55900.1"/>
    </source>
</evidence>
<dbReference type="Proteomes" id="UP000029578">
    <property type="component" value="Unassembled WGS sequence"/>
</dbReference>
<feature type="transmembrane region" description="Helical" evidence="5">
    <location>
        <begin position="235"/>
        <end position="254"/>
    </location>
</feature>
<gene>
    <name evidence="7" type="ORF">HMPREF0661_01320</name>
</gene>
<dbReference type="AlphaFoldDB" id="A0A096BA18"/>
<dbReference type="GO" id="GO:0006874">
    <property type="term" value="P:intracellular calcium ion homeostasis"/>
    <property type="evidence" value="ECO:0007669"/>
    <property type="project" value="TreeGrafter"/>
</dbReference>
<evidence type="ECO:0000256" key="4">
    <source>
        <dbReference type="ARBA" id="ARBA00023136"/>
    </source>
</evidence>
<evidence type="ECO:0000313" key="8">
    <source>
        <dbReference type="Proteomes" id="UP000029578"/>
    </source>
</evidence>
<evidence type="ECO:0000256" key="1">
    <source>
        <dbReference type="ARBA" id="ARBA00004141"/>
    </source>
</evidence>
<feature type="transmembrane region" description="Helical" evidence="5">
    <location>
        <begin position="266"/>
        <end position="285"/>
    </location>
</feature>
<feature type="transmembrane region" description="Helical" evidence="5">
    <location>
        <begin position="74"/>
        <end position="97"/>
    </location>
</feature>
<feature type="domain" description="Sodium/calcium exchanger membrane region" evidence="6">
    <location>
        <begin position="5"/>
        <end position="144"/>
    </location>
</feature>